<protein>
    <recommendedName>
        <fullName evidence="4">Actin</fullName>
    </recommendedName>
</protein>
<dbReference type="Pfam" id="PF00022">
    <property type="entry name" value="Actin"/>
    <property type="match status" value="1"/>
</dbReference>
<dbReference type="SUPFAM" id="SSF53067">
    <property type="entry name" value="Actin-like ATPase domain"/>
    <property type="match status" value="2"/>
</dbReference>
<dbReference type="PANTHER" id="PTHR11937">
    <property type="entry name" value="ACTIN"/>
    <property type="match status" value="1"/>
</dbReference>
<comment type="caution">
    <text evidence="2">The sequence shown here is derived from an EMBL/GenBank/DDBJ whole genome shotgun (WGS) entry which is preliminary data.</text>
</comment>
<accession>A0AAN7S782</accession>
<evidence type="ECO:0000313" key="3">
    <source>
        <dbReference type="Proteomes" id="UP001353858"/>
    </source>
</evidence>
<comment type="similarity">
    <text evidence="1">Belongs to the actin family.</text>
</comment>
<dbReference type="InterPro" id="IPR043129">
    <property type="entry name" value="ATPase_NBD"/>
</dbReference>
<dbReference type="SMART" id="SM00268">
    <property type="entry name" value="ACTIN"/>
    <property type="match status" value="1"/>
</dbReference>
<reference evidence="3" key="1">
    <citation type="submission" date="2023-01" db="EMBL/GenBank/DDBJ databases">
        <title>Key to firefly adult light organ development and bioluminescence: homeobox transcription factors regulate luciferase expression and transportation to peroxisome.</title>
        <authorList>
            <person name="Fu X."/>
        </authorList>
    </citation>
    <scope>NUCLEOTIDE SEQUENCE [LARGE SCALE GENOMIC DNA]</scope>
</reference>
<evidence type="ECO:0000313" key="2">
    <source>
        <dbReference type="EMBL" id="KAK4874456.1"/>
    </source>
</evidence>
<dbReference type="InterPro" id="IPR004000">
    <property type="entry name" value="Actin"/>
</dbReference>
<gene>
    <name evidence="2" type="ORF">RN001_013816</name>
</gene>
<keyword evidence="3" id="KW-1185">Reference proteome</keyword>
<name>A0AAN7S782_9COLE</name>
<dbReference type="Gene3D" id="3.90.640.10">
    <property type="entry name" value="Actin, Chain A, domain 4"/>
    <property type="match status" value="1"/>
</dbReference>
<dbReference type="PRINTS" id="PR00190">
    <property type="entry name" value="ACTIN"/>
</dbReference>
<dbReference type="Gene3D" id="3.30.420.40">
    <property type="match status" value="2"/>
</dbReference>
<evidence type="ECO:0000256" key="1">
    <source>
        <dbReference type="RuleBase" id="RU000487"/>
    </source>
</evidence>
<dbReference type="EMBL" id="JARPUR010000006">
    <property type="protein sequence ID" value="KAK4874456.1"/>
    <property type="molecule type" value="Genomic_DNA"/>
</dbReference>
<evidence type="ECO:0008006" key="4">
    <source>
        <dbReference type="Google" id="ProtNLM"/>
    </source>
</evidence>
<dbReference type="AlphaFoldDB" id="A0AAN7S782"/>
<organism evidence="2 3">
    <name type="scientific">Aquatica leii</name>
    <dbReference type="NCBI Taxonomy" id="1421715"/>
    <lineage>
        <taxon>Eukaryota</taxon>
        <taxon>Metazoa</taxon>
        <taxon>Ecdysozoa</taxon>
        <taxon>Arthropoda</taxon>
        <taxon>Hexapoda</taxon>
        <taxon>Insecta</taxon>
        <taxon>Pterygota</taxon>
        <taxon>Neoptera</taxon>
        <taxon>Endopterygota</taxon>
        <taxon>Coleoptera</taxon>
        <taxon>Polyphaga</taxon>
        <taxon>Elateriformia</taxon>
        <taxon>Elateroidea</taxon>
        <taxon>Lampyridae</taxon>
        <taxon>Luciolinae</taxon>
        <taxon>Aquatica</taxon>
    </lineage>
</organism>
<proteinExistence type="inferred from homology"/>
<sequence>MIEESKPAIILDHGTLTTRAGLSDSEDPILFSSETKSLLRPIGSGLIYNFTAMEKLWQDIFDVLAVNPTEHRVLLSEPLNNDEKNRRDTTEIMFETFNVPAMYLASTPVLALYNSGRINGVVYTSGSTFGTTYAVPVLDGHILRFSCGRIPVGGNTFDHNLKNSLVERYSFLEHVDNSTIRKIKENTCYVAQDYEKELAKHDSVDYTLPDGQVITLGEERFRCAEGIFNPFILGVQSEGIHTLINNTIMKCDEASRKRLYANIVLDGGSTMFTGFAERLQKEMEKISPLETKVKVYASPRRTEAAWRGGTLLANLPTFDKWVTKDEYSESGQKIIHSKCF</sequence>
<dbReference type="Proteomes" id="UP001353858">
    <property type="component" value="Unassembled WGS sequence"/>
</dbReference>